<comment type="caution">
    <text evidence="2">The sequence shown here is derived from an EMBL/GenBank/DDBJ whole genome shotgun (WGS) entry which is preliminary data.</text>
</comment>
<reference evidence="2 3" key="1">
    <citation type="submission" date="2024-06" db="EMBL/GenBank/DDBJ databases">
        <title>Sorghum-associated microbial communities from plants grown in Nebraska, USA.</title>
        <authorList>
            <person name="Schachtman D."/>
        </authorList>
    </citation>
    <scope>NUCLEOTIDE SEQUENCE [LARGE SCALE GENOMIC DNA]</scope>
    <source>
        <strain evidence="2 3">1288</strain>
    </source>
</reference>
<evidence type="ECO:0000313" key="3">
    <source>
        <dbReference type="Proteomes" id="UP001549104"/>
    </source>
</evidence>
<dbReference type="InterPro" id="IPR003615">
    <property type="entry name" value="HNH_nuc"/>
</dbReference>
<dbReference type="EMBL" id="JBEPME010000008">
    <property type="protein sequence ID" value="MET3659234.1"/>
    <property type="molecule type" value="Genomic_DNA"/>
</dbReference>
<name>A0ABV2KDS9_SPOPS</name>
<dbReference type="RefSeq" id="WP_187046765.1">
    <property type="nucleotide sequence ID" value="NZ_CP146246.1"/>
</dbReference>
<proteinExistence type="predicted"/>
<dbReference type="Proteomes" id="UP001549104">
    <property type="component" value="Unassembled WGS sequence"/>
</dbReference>
<sequence>MQSFVVMQGQTYQEEKELGIIWSLQQDSSGKERHSRLRMIEVNEGDRIFHYVKGNIVAISVAKTGCLIASNPSTMQNQERLIDDGYLVELDYHELEVPVNVLSKFDDILPLLPIKYSPFQTDANGNQGYLYPCNEELAIKLIELIGDLNIYQVDEEQLELAIGTVLQTERNTFIPMIAETESELKTKIRLGQQKFREGLLPLWDHKCVLCEIELPALLRASYSKPWKDGTSFERVDPYNGVLLCCNHDALYENGFIAFDGQGRLHISSQISEEDYEKYSMHSKMKIARTEENKPYFKWHKKNLFKK</sequence>
<accession>A0ABV2KDS9</accession>
<evidence type="ECO:0000313" key="2">
    <source>
        <dbReference type="EMBL" id="MET3659234.1"/>
    </source>
</evidence>
<protein>
    <recommendedName>
        <fullName evidence="1">HNH nuclease domain-containing protein</fullName>
    </recommendedName>
</protein>
<gene>
    <name evidence="2" type="ORF">ABIC55_004354</name>
</gene>
<organism evidence="2 3">
    <name type="scientific">Sporosarcina psychrophila</name>
    <name type="common">Bacillus psychrophilus</name>
    <dbReference type="NCBI Taxonomy" id="1476"/>
    <lineage>
        <taxon>Bacteria</taxon>
        <taxon>Bacillati</taxon>
        <taxon>Bacillota</taxon>
        <taxon>Bacilli</taxon>
        <taxon>Bacillales</taxon>
        <taxon>Caryophanaceae</taxon>
        <taxon>Sporosarcina</taxon>
    </lineage>
</organism>
<dbReference type="Pfam" id="PF13391">
    <property type="entry name" value="HNH_2"/>
    <property type="match status" value="1"/>
</dbReference>
<keyword evidence="3" id="KW-1185">Reference proteome</keyword>
<feature type="domain" description="HNH nuclease" evidence="1">
    <location>
        <begin position="207"/>
        <end position="259"/>
    </location>
</feature>
<evidence type="ECO:0000259" key="1">
    <source>
        <dbReference type="Pfam" id="PF13391"/>
    </source>
</evidence>